<organism evidence="1 2">
    <name type="scientific">Saccharomonospora amisosensis</name>
    <dbReference type="NCBI Taxonomy" id="1128677"/>
    <lineage>
        <taxon>Bacteria</taxon>
        <taxon>Bacillati</taxon>
        <taxon>Actinomycetota</taxon>
        <taxon>Actinomycetes</taxon>
        <taxon>Pseudonocardiales</taxon>
        <taxon>Pseudonocardiaceae</taxon>
        <taxon>Saccharomonospora</taxon>
    </lineage>
</organism>
<dbReference type="Proteomes" id="UP000545493">
    <property type="component" value="Unassembled WGS sequence"/>
</dbReference>
<dbReference type="InterPro" id="IPR023393">
    <property type="entry name" value="START-like_dom_sf"/>
</dbReference>
<dbReference type="Pfam" id="PF10604">
    <property type="entry name" value="Polyketide_cyc2"/>
    <property type="match status" value="1"/>
</dbReference>
<dbReference type="SUPFAM" id="SSF55961">
    <property type="entry name" value="Bet v1-like"/>
    <property type="match status" value="1"/>
</dbReference>
<sequence>MPSRPYLSGQAPLDLLAAAAPAYSHIFSRPGYLNGMAEFEHRRTIPARARTVFDVAAEEPTLNEWAPDGVEVEPEGPGTLHAWVSSGSEVYDTTGYVEADPDRLRLEWGGTEHDYEGWLQVEPDASTPERSVATLHLTFAGEQPETFGGEASEQADRRVAEALDRLAALAVERAGG</sequence>
<evidence type="ECO:0000313" key="1">
    <source>
        <dbReference type="EMBL" id="NIJ13378.1"/>
    </source>
</evidence>
<name>A0A7X5UTG2_9PSEU</name>
<gene>
    <name evidence="1" type="ORF">FHU38_003722</name>
</gene>
<comment type="caution">
    <text evidence="1">The sequence shown here is derived from an EMBL/GenBank/DDBJ whole genome shotgun (WGS) entry which is preliminary data.</text>
</comment>
<dbReference type="EMBL" id="JAAOYM010000001">
    <property type="protein sequence ID" value="NIJ13378.1"/>
    <property type="molecule type" value="Genomic_DNA"/>
</dbReference>
<protein>
    <submittedName>
        <fullName evidence="1">Uncharacterized protein YndB with AHSA1/START domain</fullName>
    </submittedName>
</protein>
<dbReference type="RefSeq" id="WP_390623305.1">
    <property type="nucleotide sequence ID" value="NZ_JAAOYM010000001.1"/>
</dbReference>
<accession>A0A7X5UTG2</accession>
<dbReference type="AlphaFoldDB" id="A0A7X5UTG2"/>
<evidence type="ECO:0000313" key="2">
    <source>
        <dbReference type="Proteomes" id="UP000545493"/>
    </source>
</evidence>
<dbReference type="Gene3D" id="3.30.530.20">
    <property type="match status" value="1"/>
</dbReference>
<proteinExistence type="predicted"/>
<keyword evidence="2" id="KW-1185">Reference proteome</keyword>
<reference evidence="1 2" key="1">
    <citation type="submission" date="2020-03" db="EMBL/GenBank/DDBJ databases">
        <title>Sequencing the genomes of 1000 actinobacteria strains.</title>
        <authorList>
            <person name="Klenk H.-P."/>
        </authorList>
    </citation>
    <scope>NUCLEOTIDE SEQUENCE [LARGE SCALE GENOMIC DNA]</scope>
    <source>
        <strain evidence="1 2">DSM 45685</strain>
    </source>
</reference>
<dbReference type="InterPro" id="IPR019587">
    <property type="entry name" value="Polyketide_cyclase/dehydratase"/>
</dbReference>